<evidence type="ECO:0000256" key="3">
    <source>
        <dbReference type="ARBA" id="ARBA00022574"/>
    </source>
</evidence>
<proteinExistence type="predicted"/>
<dbReference type="InterPro" id="IPR001680">
    <property type="entry name" value="WD40_rpt"/>
</dbReference>
<evidence type="ECO:0000256" key="1">
    <source>
        <dbReference type="ARBA" id="ARBA00004496"/>
    </source>
</evidence>
<dbReference type="Gene3D" id="3.10.20.870">
    <property type="entry name" value="PFU (PLAA family ubiquitin binding), C-terminal domain"/>
    <property type="match status" value="1"/>
</dbReference>
<dbReference type="PROSITE" id="PS51396">
    <property type="entry name" value="PUL"/>
    <property type="match status" value="1"/>
</dbReference>
<evidence type="ECO:0000256" key="5">
    <source>
        <dbReference type="PROSITE-ProRule" id="PRU00221"/>
    </source>
</evidence>
<dbReference type="PROSITE" id="PS50082">
    <property type="entry name" value="WD_REPEATS_2"/>
    <property type="match status" value="3"/>
</dbReference>
<evidence type="ECO:0000256" key="2">
    <source>
        <dbReference type="ARBA" id="ARBA00022490"/>
    </source>
</evidence>
<accession>A0AAX6MTT6</accession>
<feature type="repeat" description="WD" evidence="5">
    <location>
        <begin position="209"/>
        <end position="230"/>
    </location>
</feature>
<dbReference type="InterPro" id="IPR036322">
    <property type="entry name" value="WD40_repeat_dom_sf"/>
</dbReference>
<feature type="region of interest" description="Disordered" evidence="6">
    <location>
        <begin position="331"/>
        <end position="359"/>
    </location>
</feature>
<evidence type="ECO:0000313" key="10">
    <source>
        <dbReference type="Proteomes" id="UP001369815"/>
    </source>
</evidence>
<organism evidence="9 10">
    <name type="scientific">Daldinia eschscholtzii</name>
    <dbReference type="NCBI Taxonomy" id="292717"/>
    <lineage>
        <taxon>Eukaryota</taxon>
        <taxon>Fungi</taxon>
        <taxon>Dikarya</taxon>
        <taxon>Ascomycota</taxon>
        <taxon>Pezizomycotina</taxon>
        <taxon>Sordariomycetes</taxon>
        <taxon>Xylariomycetidae</taxon>
        <taxon>Xylariales</taxon>
        <taxon>Hypoxylaceae</taxon>
        <taxon>Daldinia</taxon>
    </lineage>
</organism>
<feature type="domain" description="PFU" evidence="7">
    <location>
        <begin position="376"/>
        <end position="472"/>
    </location>
</feature>
<dbReference type="GO" id="GO:0005737">
    <property type="term" value="C:cytoplasm"/>
    <property type="evidence" value="ECO:0007669"/>
    <property type="project" value="UniProtKB-SubCell"/>
</dbReference>
<reference evidence="9 10" key="1">
    <citation type="journal article" date="2024" name="Front Chem Biol">
        <title>Unveiling the potential of Daldinia eschscholtzii MFLUCC 19-0629 through bioactivity and bioinformatics studies for enhanced sustainable agriculture production.</title>
        <authorList>
            <person name="Brooks S."/>
            <person name="Weaver J.A."/>
            <person name="Klomchit A."/>
            <person name="Alharthi S.A."/>
            <person name="Onlamun T."/>
            <person name="Nurani R."/>
            <person name="Vong T.K."/>
            <person name="Alberti F."/>
            <person name="Greco C."/>
        </authorList>
    </citation>
    <scope>NUCLEOTIDE SEQUENCE [LARGE SCALE GENOMIC DNA]</scope>
    <source>
        <strain evidence="9">MFLUCC 19-0629</strain>
    </source>
</reference>
<dbReference type="InterPro" id="IPR038122">
    <property type="entry name" value="PFU_sf"/>
</dbReference>
<evidence type="ECO:0000259" key="7">
    <source>
        <dbReference type="PROSITE" id="PS51394"/>
    </source>
</evidence>
<dbReference type="SMART" id="SM00320">
    <property type="entry name" value="WD40"/>
    <property type="match status" value="6"/>
</dbReference>
<dbReference type="InterPro" id="IPR011989">
    <property type="entry name" value="ARM-like"/>
</dbReference>
<dbReference type="Gene3D" id="2.130.10.10">
    <property type="entry name" value="YVTN repeat-like/Quinoprotein amine dehydrogenase"/>
    <property type="match status" value="1"/>
</dbReference>
<gene>
    <name evidence="9" type="ORF">Daesc_001305</name>
</gene>
<dbReference type="PANTHER" id="PTHR19849:SF0">
    <property type="entry name" value="PHOSPHOLIPASE A-2-ACTIVATING PROTEIN"/>
    <property type="match status" value="1"/>
</dbReference>
<dbReference type="GO" id="GO:0043161">
    <property type="term" value="P:proteasome-mediated ubiquitin-dependent protein catabolic process"/>
    <property type="evidence" value="ECO:0007669"/>
    <property type="project" value="TreeGrafter"/>
</dbReference>
<dbReference type="PANTHER" id="PTHR19849">
    <property type="entry name" value="PHOSPHOLIPASE A-2-ACTIVATING PROTEIN"/>
    <property type="match status" value="1"/>
</dbReference>
<dbReference type="GO" id="GO:0043130">
    <property type="term" value="F:ubiquitin binding"/>
    <property type="evidence" value="ECO:0007669"/>
    <property type="project" value="TreeGrafter"/>
</dbReference>
<dbReference type="InterPro" id="IPR020472">
    <property type="entry name" value="WD40_PAC1"/>
</dbReference>
<keyword evidence="10" id="KW-1185">Reference proteome</keyword>
<name>A0AAX6MTT6_9PEZI</name>
<dbReference type="PROSITE" id="PS50294">
    <property type="entry name" value="WD_REPEATS_REGION"/>
    <property type="match status" value="2"/>
</dbReference>
<sequence>MADFKLSAQLVGHDADVRHVCFPAPDLILSAARDCTVRAWKRTGASPPAFEPAVTTQGTEFYNSLTYLPPSSDHPDGLVVSAGTDTIIDVRSAKATPSDNAERLLIGHTRNVCALAVVPGGKYIVSGSWDKTARVWSVDKWEIEAILTGHEEAVWDALPLNETIVVTASADKNIRIYDLRSVVGGEVEPRSTIYTSDVIRALCRVPSGHPSGADFASASNDGVIRLWKLSGQPVSELHGHESFIYSLDMLPSGELVSSGEDRTARIWRGTECVQTITHPAISVWSVSVCSATGDIVTGASDGVVRVFSRSPERLASPDTIANFDESVRSSSIPQQQVGGINKEKLPGPDFLKNKSGTKEGQVQMIREEDGSVTAHQWSMGQQQWINVGTVVDAVGSSGRKVEYNGQSYDYVFDVAIEEGQPSLKLPYNLSENPYTRAQKFIDDNELSQNFLDQVAQFIITNTQGATIGQGAGDSGGPDPYGTESRYRPGDDTSSSRVRYLPQRDYLDITAAKYEPIFKKILSINSTLESAGRKDHSLNPPAQEVLAGLRQKLEANQAVVDEASIKLVVMMCTQWDYLDRLAPLDLLRCTATSPAVAKFRSEGLGSPIQIAIFAALEGVPPGAQPNENCTMMAARTMANLFRSTEGRRLLAQPSENLQIASFIDRVLGIGGQPAIGPYNRNLLIALTTVIVNLSVLASKEPGSISANVQVRLLTALARILQKQTEGEVVFRALVAAGTLITVIGKTAPEARSLSSPISLSKDRTSEPRVKELADECLSLLR</sequence>
<dbReference type="InterPro" id="IPR015155">
    <property type="entry name" value="PFU"/>
</dbReference>
<comment type="caution">
    <text evidence="9">The sequence shown here is derived from an EMBL/GenBank/DDBJ whole genome shotgun (WGS) entry which is preliminary data.</text>
</comment>
<dbReference type="Pfam" id="PF09070">
    <property type="entry name" value="PFU"/>
    <property type="match status" value="1"/>
</dbReference>
<evidence type="ECO:0000259" key="8">
    <source>
        <dbReference type="PROSITE" id="PS51396"/>
    </source>
</evidence>
<dbReference type="CDD" id="cd00200">
    <property type="entry name" value="WD40"/>
    <property type="match status" value="1"/>
</dbReference>
<protein>
    <recommendedName>
        <fullName evidence="11">Phospholipase A-2-activating protein</fullName>
    </recommendedName>
</protein>
<feature type="repeat" description="WD" evidence="5">
    <location>
        <begin position="105"/>
        <end position="139"/>
    </location>
</feature>
<dbReference type="InterPro" id="IPR015943">
    <property type="entry name" value="WD40/YVTN_repeat-like_dom_sf"/>
</dbReference>
<keyword evidence="2" id="KW-0963">Cytoplasm</keyword>
<dbReference type="PRINTS" id="PR00320">
    <property type="entry name" value="GPROTEINBRPT"/>
</dbReference>
<dbReference type="SUPFAM" id="SSF50978">
    <property type="entry name" value="WD40 repeat-like"/>
    <property type="match status" value="1"/>
</dbReference>
<keyword evidence="3 5" id="KW-0853">WD repeat</keyword>
<dbReference type="FunFam" id="2.130.10.10:FF:000236">
    <property type="entry name" value="Polyubiquitin binding protein (Doa1/Ufd3)"/>
    <property type="match status" value="1"/>
</dbReference>
<comment type="subcellular location">
    <subcellularLocation>
        <location evidence="1">Cytoplasm</location>
    </subcellularLocation>
</comment>
<dbReference type="GO" id="GO:0010992">
    <property type="term" value="P:ubiquitin recycling"/>
    <property type="evidence" value="ECO:0007669"/>
    <property type="project" value="TreeGrafter"/>
</dbReference>
<dbReference type="PROSITE" id="PS51394">
    <property type="entry name" value="PFU"/>
    <property type="match status" value="1"/>
</dbReference>
<dbReference type="AlphaFoldDB" id="A0AAX6MTT6"/>
<feature type="repeat" description="WD" evidence="5">
    <location>
        <begin position="237"/>
        <end position="267"/>
    </location>
</feature>
<dbReference type="GO" id="GO:0005634">
    <property type="term" value="C:nucleus"/>
    <property type="evidence" value="ECO:0007669"/>
    <property type="project" value="TreeGrafter"/>
</dbReference>
<dbReference type="Gene3D" id="1.25.10.10">
    <property type="entry name" value="Leucine-rich Repeat Variant"/>
    <property type="match status" value="1"/>
</dbReference>
<evidence type="ECO:0000313" key="9">
    <source>
        <dbReference type="EMBL" id="KAK6956035.1"/>
    </source>
</evidence>
<evidence type="ECO:0008006" key="11">
    <source>
        <dbReference type="Google" id="ProtNLM"/>
    </source>
</evidence>
<dbReference type="Pfam" id="PF00400">
    <property type="entry name" value="WD40"/>
    <property type="match status" value="6"/>
</dbReference>
<feature type="region of interest" description="Disordered" evidence="6">
    <location>
        <begin position="466"/>
        <end position="495"/>
    </location>
</feature>
<dbReference type="InterPro" id="IPR013535">
    <property type="entry name" value="PUL_dom"/>
</dbReference>
<keyword evidence="4" id="KW-0677">Repeat</keyword>
<feature type="domain" description="PUL" evidence="8">
    <location>
        <begin position="498"/>
        <end position="778"/>
    </location>
</feature>
<dbReference type="EMBL" id="JBANMG010000002">
    <property type="protein sequence ID" value="KAK6956035.1"/>
    <property type="molecule type" value="Genomic_DNA"/>
</dbReference>
<evidence type="ECO:0000256" key="6">
    <source>
        <dbReference type="SAM" id="MobiDB-lite"/>
    </source>
</evidence>
<evidence type="ECO:0000256" key="4">
    <source>
        <dbReference type="ARBA" id="ARBA00022737"/>
    </source>
</evidence>
<dbReference type="Proteomes" id="UP001369815">
    <property type="component" value="Unassembled WGS sequence"/>
</dbReference>
<dbReference type="Pfam" id="PF08324">
    <property type="entry name" value="PUL"/>
    <property type="match status" value="1"/>
</dbReference>